<evidence type="ECO:0000256" key="5">
    <source>
        <dbReference type="ARBA" id="ARBA00022927"/>
    </source>
</evidence>
<evidence type="ECO:0000256" key="4">
    <source>
        <dbReference type="ARBA" id="ARBA00022753"/>
    </source>
</evidence>
<evidence type="ECO:0000256" key="2">
    <source>
        <dbReference type="ARBA" id="ARBA00009594"/>
    </source>
</evidence>
<protein>
    <recommendedName>
        <fullName evidence="13">UEV domain-containing protein</fullName>
    </recommendedName>
</protein>
<dbReference type="InterPro" id="IPR017916">
    <property type="entry name" value="SB_dom"/>
</dbReference>
<dbReference type="InterPro" id="IPR052070">
    <property type="entry name" value="ESCRT-I_UEV_domain"/>
</dbReference>
<gene>
    <name evidence="11" type="ORF">D0868_16370</name>
</gene>
<dbReference type="Pfam" id="PF05743">
    <property type="entry name" value="UEV"/>
    <property type="match status" value="1"/>
</dbReference>
<organism evidence="11 12">
    <name type="scientific">Hortaea werneckii</name>
    <name type="common">Black yeast</name>
    <name type="synonym">Cladosporium werneckii</name>
    <dbReference type="NCBI Taxonomy" id="91943"/>
    <lineage>
        <taxon>Eukaryota</taxon>
        <taxon>Fungi</taxon>
        <taxon>Dikarya</taxon>
        <taxon>Ascomycota</taxon>
        <taxon>Pezizomycotina</taxon>
        <taxon>Dothideomycetes</taxon>
        <taxon>Dothideomycetidae</taxon>
        <taxon>Mycosphaerellales</taxon>
        <taxon>Teratosphaeriaceae</taxon>
        <taxon>Hortaea</taxon>
    </lineage>
</organism>
<comment type="similarity">
    <text evidence="2">Belongs to the ubiquitin-conjugating enzyme family. UEV subfamily.</text>
</comment>
<dbReference type="EMBL" id="QWIK01003292">
    <property type="protein sequence ID" value="RMX79159.1"/>
    <property type="molecule type" value="Genomic_DNA"/>
</dbReference>
<dbReference type="AlphaFoldDB" id="A0A3M6WL02"/>
<dbReference type="InterPro" id="IPR037202">
    <property type="entry name" value="ESCRT_assembly_dom"/>
</dbReference>
<dbReference type="GO" id="GO:0043162">
    <property type="term" value="P:ubiquitin-dependent protein catabolic process via the multivesicular body sorting pathway"/>
    <property type="evidence" value="ECO:0007669"/>
    <property type="project" value="UniProtKB-ARBA"/>
</dbReference>
<dbReference type="Gene3D" id="3.10.110.10">
    <property type="entry name" value="Ubiquitin Conjugating Enzyme"/>
    <property type="match status" value="1"/>
</dbReference>
<dbReference type="PANTHER" id="PTHR23306">
    <property type="entry name" value="TUMOR SUSCEPTIBILITY GENE 101 PROTEIN-RELATED"/>
    <property type="match status" value="1"/>
</dbReference>
<dbReference type="PROSITE" id="PS51322">
    <property type="entry name" value="UEV"/>
    <property type="match status" value="1"/>
</dbReference>
<dbReference type="CDD" id="cd11685">
    <property type="entry name" value="UEV_TSG101-like"/>
    <property type="match status" value="1"/>
</dbReference>
<dbReference type="Pfam" id="PF09454">
    <property type="entry name" value="Vps23_core"/>
    <property type="match status" value="1"/>
</dbReference>
<dbReference type="SUPFAM" id="SSF140111">
    <property type="entry name" value="Endosomal sorting complex assembly domain"/>
    <property type="match status" value="1"/>
</dbReference>
<keyword evidence="4" id="KW-0967">Endosome</keyword>
<proteinExistence type="inferred from homology"/>
<feature type="compositionally biased region" description="Polar residues" evidence="8">
    <location>
        <begin position="397"/>
        <end position="412"/>
    </location>
</feature>
<evidence type="ECO:0000256" key="3">
    <source>
        <dbReference type="ARBA" id="ARBA00022448"/>
    </source>
</evidence>
<dbReference type="InterPro" id="IPR016135">
    <property type="entry name" value="UBQ-conjugating_enzyme/RWD"/>
</dbReference>
<comment type="subcellular location">
    <subcellularLocation>
        <location evidence="1">Endosome</location>
    </subcellularLocation>
</comment>
<name>A0A3M6WL02_HORWE</name>
<evidence type="ECO:0000313" key="12">
    <source>
        <dbReference type="Proteomes" id="UP000282582"/>
    </source>
</evidence>
<feature type="domain" description="UEV" evidence="10">
    <location>
        <begin position="6"/>
        <end position="161"/>
    </location>
</feature>
<dbReference type="Gene3D" id="6.10.140.820">
    <property type="match status" value="1"/>
</dbReference>
<feature type="compositionally biased region" description="Polar residues" evidence="8">
    <location>
        <begin position="199"/>
        <end position="210"/>
    </location>
</feature>
<accession>A0A3M6WL02</accession>
<dbReference type="GO" id="GO:0000813">
    <property type="term" value="C:ESCRT I complex"/>
    <property type="evidence" value="ECO:0007669"/>
    <property type="project" value="TreeGrafter"/>
</dbReference>
<feature type="region of interest" description="Disordered" evidence="8">
    <location>
        <begin position="158"/>
        <end position="439"/>
    </location>
</feature>
<evidence type="ECO:0000259" key="9">
    <source>
        <dbReference type="PROSITE" id="PS51312"/>
    </source>
</evidence>
<dbReference type="SUPFAM" id="SSF54495">
    <property type="entry name" value="UBC-like"/>
    <property type="match status" value="1"/>
</dbReference>
<evidence type="ECO:0008006" key="13">
    <source>
        <dbReference type="Google" id="ProtNLM"/>
    </source>
</evidence>
<sequence>MAQVPERVLSWLYSVLHEYHDPQQTYTSVAQTLSAYPTPSPRTDVFTHETGRSALLLVLSGTLPTHFRGAEYRFPIKIWFPHTYPHEAPMVFVTPGGGMAIRPGQHVGTDGRVYHPYLRDWRGMGGGGGWEDGGRGGSSLGEFLRVLIGVFEREPPVVSRVQSQQPPAQGNHVVGMTSSPRPVASSGSPLPPQLPPKQTRGSVYESQQRQAPPPVEMSATMNSPPPPPKPPKPGQEPVFPERSTSRNLARDGPPLPPLPHERVGSTQYAASPPPSTPMFPNRTGSVSRLPPPPSSQGMSGYEATAGQHGPPATPLAHQQFQQVRAAAAAAAGREGSPVSPMMPNGQGYDQRYSQHFMPGMQGNSPQHPGGGRSSFQHHPNHHHQQQAPSQQPYQGQMNSPSYQHYSPNQTHPQYPHHQHRLPPNQIPPTPQPTKPAPLPDLLTTDPFEISLPTDPTTTNHLPSTAPPIPPNPEKEHLLHALSSTLATQTQAKVAQNLQAVAPLQAQNSALRAAIGRLEKEVQGLEEWSRILDSNEGILRRSIGECEGVVKRYAKTAAAATQQSGGGDGGGGDVAGGANSRNPAIDDILVPPTLLANQLWTLCAEEASCREAMYVLQQAVDRGRVGGRDFVRLMRGLGREAFFKKALARKCARGLGLDDGVGVTAGKG</sequence>
<evidence type="ECO:0000256" key="1">
    <source>
        <dbReference type="ARBA" id="ARBA00004177"/>
    </source>
</evidence>
<keyword evidence="5 7" id="KW-0653">Protein transport</keyword>
<dbReference type="Proteomes" id="UP000282582">
    <property type="component" value="Unassembled WGS sequence"/>
</dbReference>
<feature type="compositionally biased region" description="Pro residues" evidence="8">
    <location>
        <begin position="223"/>
        <end position="234"/>
    </location>
</feature>
<reference evidence="11 12" key="1">
    <citation type="journal article" date="2018" name="BMC Genomics">
        <title>Genomic evidence for intraspecific hybridization in a clonal and extremely halotolerant yeast.</title>
        <authorList>
            <person name="Gostincar C."/>
            <person name="Stajich J.E."/>
            <person name="Zupancic J."/>
            <person name="Zalar P."/>
            <person name="Gunde-Cimerman N."/>
        </authorList>
    </citation>
    <scope>NUCLEOTIDE SEQUENCE [LARGE SCALE GENOMIC DNA]</scope>
    <source>
        <strain evidence="11 12">EXF-6654</strain>
    </source>
</reference>
<feature type="compositionally biased region" description="Pro residues" evidence="8">
    <location>
        <begin position="424"/>
        <end position="438"/>
    </location>
</feature>
<evidence type="ECO:0000256" key="7">
    <source>
        <dbReference type="PROSITE-ProRule" id="PRU00644"/>
    </source>
</evidence>
<keyword evidence="6" id="KW-0175">Coiled coil</keyword>
<dbReference type="GO" id="GO:0072666">
    <property type="term" value="P:establishment of protein localization to vacuole"/>
    <property type="evidence" value="ECO:0007669"/>
    <property type="project" value="UniProtKB-ARBA"/>
</dbReference>
<comment type="caution">
    <text evidence="11">The sequence shown here is derived from an EMBL/GenBank/DDBJ whole genome shotgun (WGS) entry which is preliminary data.</text>
</comment>
<dbReference type="InterPro" id="IPR008883">
    <property type="entry name" value="UEV_N"/>
</dbReference>
<dbReference type="GO" id="GO:0006886">
    <property type="term" value="P:intracellular protein transport"/>
    <property type="evidence" value="ECO:0007669"/>
    <property type="project" value="UniProtKB-ARBA"/>
</dbReference>
<evidence type="ECO:0000313" key="11">
    <source>
        <dbReference type="EMBL" id="RMX79159.1"/>
    </source>
</evidence>
<feature type="compositionally biased region" description="Polar residues" evidence="8">
    <location>
        <begin position="176"/>
        <end position="188"/>
    </location>
</feature>
<dbReference type="PROSITE" id="PS51312">
    <property type="entry name" value="SB"/>
    <property type="match status" value="1"/>
</dbReference>
<keyword evidence="3 7" id="KW-0813">Transport</keyword>
<feature type="domain" description="SB" evidence="9">
    <location>
        <begin position="592"/>
        <end position="660"/>
    </location>
</feature>
<dbReference type="PANTHER" id="PTHR23306:SF3">
    <property type="entry name" value="TUMOR SUPPRESSOR PROTEIN 101"/>
    <property type="match status" value="1"/>
</dbReference>
<dbReference type="VEuPathDB" id="FungiDB:BTJ68_01902"/>
<evidence type="ECO:0000259" key="10">
    <source>
        <dbReference type="PROSITE" id="PS51322"/>
    </source>
</evidence>
<evidence type="ECO:0000256" key="8">
    <source>
        <dbReference type="SAM" id="MobiDB-lite"/>
    </source>
</evidence>
<feature type="compositionally biased region" description="Low complexity" evidence="8">
    <location>
        <begin position="385"/>
        <end position="396"/>
    </location>
</feature>
<evidence type="ECO:0000256" key="6">
    <source>
        <dbReference type="ARBA" id="ARBA00023054"/>
    </source>
</evidence>
<dbReference type="GO" id="GO:0043130">
    <property type="term" value="F:ubiquitin binding"/>
    <property type="evidence" value="ECO:0007669"/>
    <property type="project" value="TreeGrafter"/>
</dbReference>